<accession>T0LWB5</accession>
<dbReference type="HOGENOM" id="CLU_1098412_0_0_1"/>
<organism evidence="1 2">
    <name type="scientific">Colletotrichum gloeosporioides (strain Cg-14)</name>
    <name type="common">Anthracnose fungus</name>
    <name type="synonym">Glomerella cingulata</name>
    <dbReference type="NCBI Taxonomy" id="1237896"/>
    <lineage>
        <taxon>Eukaryota</taxon>
        <taxon>Fungi</taxon>
        <taxon>Dikarya</taxon>
        <taxon>Ascomycota</taxon>
        <taxon>Pezizomycotina</taxon>
        <taxon>Sordariomycetes</taxon>
        <taxon>Hypocreomycetidae</taxon>
        <taxon>Glomerellales</taxon>
        <taxon>Glomerellaceae</taxon>
        <taxon>Colletotrichum</taxon>
        <taxon>Colletotrichum gloeosporioides species complex</taxon>
    </lineage>
</organism>
<protein>
    <submittedName>
        <fullName evidence="1">Uncharacterized protein</fullName>
    </submittedName>
</protein>
<gene>
    <name evidence="1" type="ORF">CGLO_04050</name>
</gene>
<proteinExistence type="predicted"/>
<sequence length="253" mass="27822">MNRITPSTLYAFVLDANDSGGANAVTWLTASLGFEHSLDCRDEHVEAQDAVDEDQRAYRGYSPGMTGLANAFINGLRPGTKMEGYVGVLLCSPDVLISGLSQSPVLCPGMDICLDLEFSSAWVEDCATRRTVSQTQRIREEGIPNPKASRTQNEAEAGTGYFALESWVSPSAIYNWLVAVAEHVDLQIERARGADGQNRLQLFTADIDPKAIQVARHVLFPAPHGGQHRYRHLTGTIFDQVRDTAYWYDSDLG</sequence>
<comment type="caution">
    <text evidence="1">The sequence shown here is derived from an EMBL/GenBank/DDBJ whole genome shotgun (WGS) entry which is preliminary data.</text>
</comment>
<evidence type="ECO:0000313" key="1">
    <source>
        <dbReference type="EMBL" id="EQB55966.1"/>
    </source>
</evidence>
<dbReference type="Proteomes" id="UP000015530">
    <property type="component" value="Unassembled WGS sequence"/>
</dbReference>
<dbReference type="EMBL" id="AMYD01000824">
    <property type="protein sequence ID" value="EQB55966.1"/>
    <property type="molecule type" value="Genomic_DNA"/>
</dbReference>
<name>T0LWB5_COLGC</name>
<reference evidence="2" key="1">
    <citation type="journal article" date="2013" name="Mol. Plant Microbe Interact.">
        <title>Global aspects of pacC regulation of pathogenicity genes in Colletotrichum gloeosporioides as revealed by transcriptome analysis.</title>
        <authorList>
            <person name="Alkan N."/>
            <person name="Meng X."/>
            <person name="Friedlander G."/>
            <person name="Reuveni E."/>
            <person name="Sukno S."/>
            <person name="Sherman A."/>
            <person name="Thon M."/>
            <person name="Fluhr R."/>
            <person name="Prusky D."/>
        </authorList>
    </citation>
    <scope>NUCLEOTIDE SEQUENCE [LARGE SCALE GENOMIC DNA]</scope>
    <source>
        <strain evidence="2">Cg-14</strain>
    </source>
</reference>
<dbReference type="AlphaFoldDB" id="T0LWB5"/>
<evidence type="ECO:0000313" key="2">
    <source>
        <dbReference type="Proteomes" id="UP000015530"/>
    </source>
</evidence>